<dbReference type="PANTHER" id="PTHR30535:SF7">
    <property type="entry name" value="IRON(III) DICITRATE-BINDING PROTEIN"/>
    <property type="match status" value="1"/>
</dbReference>
<evidence type="ECO:0000256" key="1">
    <source>
        <dbReference type="SAM" id="SignalP"/>
    </source>
</evidence>
<feature type="signal peptide" evidence="1">
    <location>
        <begin position="1"/>
        <end position="24"/>
    </location>
</feature>
<dbReference type="InterPro" id="IPR002491">
    <property type="entry name" value="ABC_transptr_periplasmic_BD"/>
</dbReference>
<dbReference type="Proteomes" id="UP000092247">
    <property type="component" value="Unassembled WGS sequence"/>
</dbReference>
<protein>
    <submittedName>
        <fullName evidence="3">ABC transporter</fullName>
    </submittedName>
</protein>
<gene>
    <name evidence="3" type="ORF">AYY17_05875</name>
</gene>
<dbReference type="PROSITE" id="PS50983">
    <property type="entry name" value="FE_B12_PBP"/>
    <property type="match status" value="1"/>
</dbReference>
<organism evidence="3 4">
    <name type="scientific">Morganella psychrotolerans</name>
    <dbReference type="NCBI Taxonomy" id="368603"/>
    <lineage>
        <taxon>Bacteria</taxon>
        <taxon>Pseudomonadati</taxon>
        <taxon>Pseudomonadota</taxon>
        <taxon>Gammaproteobacteria</taxon>
        <taxon>Enterobacterales</taxon>
        <taxon>Morganellaceae</taxon>
        <taxon>Morganella</taxon>
    </lineage>
</organism>
<dbReference type="EMBL" id="LZEX01000023">
    <property type="protein sequence ID" value="OBU05868.1"/>
    <property type="molecule type" value="Genomic_DNA"/>
</dbReference>
<dbReference type="PANTHER" id="PTHR30535">
    <property type="entry name" value="VITAMIN B12-BINDING PROTEIN"/>
    <property type="match status" value="1"/>
</dbReference>
<dbReference type="InterPro" id="IPR050902">
    <property type="entry name" value="ABC_Transporter_SBP"/>
</dbReference>
<name>A0A1B8H9W5_9GAMM</name>
<evidence type="ECO:0000259" key="2">
    <source>
        <dbReference type="PROSITE" id="PS50983"/>
    </source>
</evidence>
<dbReference type="Pfam" id="PF01497">
    <property type="entry name" value="Peripla_BP_2"/>
    <property type="match status" value="1"/>
</dbReference>
<evidence type="ECO:0000313" key="3">
    <source>
        <dbReference type="EMBL" id="OBU05868.1"/>
    </source>
</evidence>
<reference evidence="3 4" key="1">
    <citation type="submission" date="2016-06" db="EMBL/GenBank/DDBJ databases">
        <authorList>
            <person name="Kjaerup R.B."/>
            <person name="Dalgaard T.S."/>
            <person name="Juul-Madsen H.R."/>
        </authorList>
    </citation>
    <scope>NUCLEOTIDE SEQUENCE [LARGE SCALE GENOMIC DNA]</scope>
    <source>
        <strain evidence="3 4">GCSL-Mp3</strain>
    </source>
</reference>
<dbReference type="STRING" id="368603.AYY16_12500"/>
<sequence length="305" mass="33231">MYIQHFLRVAISSVFLFLSFSVAAEKQCDPLWTKATPPQHIIAMNQHAADMLLALNAGEQMLGVSYIDDSAEAIKTGFYHQLPVFSVKYPGSEKLIASGADFVVAGFSSAFTASVSSRADLQRADIGSYLLTFACERQAYSGFDGIKIDLRKLGAVLHREKEADAAIARVDATLAQVKALPPLARKPVIFYLDSQSDTLMSQGKKGFMTEIIRLAGGENAFINMPMAGIQVSPEILLGSQPDYIILADAVWSPAEKKKAWLADHPALSHLEAVKAQRYIVIPFSAIYPNIKSPDALLTVAKAIRQ</sequence>
<dbReference type="Gene3D" id="3.40.50.1980">
    <property type="entry name" value="Nitrogenase molybdenum iron protein domain"/>
    <property type="match status" value="2"/>
</dbReference>
<feature type="domain" description="Fe/B12 periplasmic-binding" evidence="2">
    <location>
        <begin position="40"/>
        <end position="305"/>
    </location>
</feature>
<accession>A0A1B8H9W5</accession>
<dbReference type="SUPFAM" id="SSF53807">
    <property type="entry name" value="Helical backbone' metal receptor"/>
    <property type="match status" value="1"/>
</dbReference>
<dbReference type="AlphaFoldDB" id="A0A1B8H9W5"/>
<proteinExistence type="predicted"/>
<evidence type="ECO:0000313" key="4">
    <source>
        <dbReference type="Proteomes" id="UP000092247"/>
    </source>
</evidence>
<feature type="chain" id="PRO_5008609499" evidence="1">
    <location>
        <begin position="25"/>
        <end position="305"/>
    </location>
</feature>
<comment type="caution">
    <text evidence="3">The sequence shown here is derived from an EMBL/GenBank/DDBJ whole genome shotgun (WGS) entry which is preliminary data.</text>
</comment>
<keyword evidence="1" id="KW-0732">Signal</keyword>